<evidence type="ECO:0000313" key="2">
    <source>
        <dbReference type="EMBL" id="BCS20977.1"/>
    </source>
</evidence>
<dbReference type="OrthoDB" id="5403747at2759"/>
<dbReference type="RefSeq" id="XP_041553171.1">
    <property type="nucleotide sequence ID" value="XM_041700158.1"/>
</dbReference>
<organism evidence="2 3">
    <name type="scientific">Aspergillus puulaauensis</name>
    <dbReference type="NCBI Taxonomy" id="1220207"/>
    <lineage>
        <taxon>Eukaryota</taxon>
        <taxon>Fungi</taxon>
        <taxon>Dikarya</taxon>
        <taxon>Ascomycota</taxon>
        <taxon>Pezizomycotina</taxon>
        <taxon>Eurotiomycetes</taxon>
        <taxon>Eurotiomycetidae</taxon>
        <taxon>Eurotiales</taxon>
        <taxon>Aspergillaceae</taxon>
        <taxon>Aspergillus</taxon>
    </lineage>
</organism>
<dbReference type="Proteomes" id="UP000654913">
    <property type="component" value="Chromosome 2"/>
</dbReference>
<evidence type="ECO:0008006" key="4">
    <source>
        <dbReference type="Google" id="ProtNLM"/>
    </source>
</evidence>
<dbReference type="KEGG" id="apuu:APUU_21409A"/>
<name>A0A7R7XG93_9EURO</name>
<proteinExistence type="predicted"/>
<feature type="compositionally biased region" description="Low complexity" evidence="1">
    <location>
        <begin position="82"/>
        <end position="92"/>
    </location>
</feature>
<reference evidence="2" key="2">
    <citation type="submission" date="2021-02" db="EMBL/GenBank/DDBJ databases">
        <title>Aspergillus puulaauensis MK2 genome sequence.</title>
        <authorList>
            <person name="Futagami T."/>
            <person name="Mori K."/>
            <person name="Kadooka C."/>
            <person name="Tanaka T."/>
        </authorList>
    </citation>
    <scope>NUCLEOTIDE SEQUENCE</scope>
    <source>
        <strain evidence="2">MK2</strain>
    </source>
</reference>
<gene>
    <name evidence="2" type="ORF">APUU_21409A</name>
</gene>
<feature type="compositionally biased region" description="Low complexity" evidence="1">
    <location>
        <begin position="114"/>
        <end position="128"/>
    </location>
</feature>
<feature type="compositionally biased region" description="Acidic residues" evidence="1">
    <location>
        <begin position="143"/>
        <end position="153"/>
    </location>
</feature>
<reference evidence="2" key="1">
    <citation type="submission" date="2021-01" db="EMBL/GenBank/DDBJ databases">
        <authorList>
            <consortium name="Aspergillus puulaauensis MK2 genome sequencing consortium"/>
            <person name="Kazuki M."/>
            <person name="Futagami T."/>
        </authorList>
    </citation>
    <scope>NUCLEOTIDE SEQUENCE</scope>
    <source>
        <strain evidence="2">MK2</strain>
    </source>
</reference>
<evidence type="ECO:0000256" key="1">
    <source>
        <dbReference type="SAM" id="MobiDB-lite"/>
    </source>
</evidence>
<dbReference type="EMBL" id="AP024444">
    <property type="protein sequence ID" value="BCS20977.1"/>
    <property type="molecule type" value="Genomic_DNA"/>
</dbReference>
<sequence length="210" mass="22580">MAAAAKAKPEGLLGLSQNEARIILLGVLYTDASGKIDYDKLAANAPYKNASSASSSYRQAKKKFYDQAAKFMNDISPGNTEGGTPVSTPTKKTPVKRKKGVAAVNSPAADEDGTAAAEGEAETSAPSAQKRQRKTRPRKDASVEPEEESDQEMEAPPFVKAEPEESEINNTLAPENEDTAMDTHVKNEEDDIMTEVNVDAEFEAMERVQG</sequence>
<protein>
    <recommendedName>
        <fullName evidence="4">Histone h1.3</fullName>
    </recommendedName>
</protein>
<accession>A0A7R7XG93</accession>
<dbReference type="AlphaFoldDB" id="A0A7R7XG93"/>
<evidence type="ECO:0000313" key="3">
    <source>
        <dbReference type="Proteomes" id="UP000654913"/>
    </source>
</evidence>
<feature type="region of interest" description="Disordered" evidence="1">
    <location>
        <begin position="73"/>
        <end position="179"/>
    </location>
</feature>
<keyword evidence="3" id="KW-1185">Reference proteome</keyword>
<dbReference type="GeneID" id="64970982"/>